<dbReference type="OrthoDB" id="124727at2157"/>
<reference evidence="1 2" key="1">
    <citation type="submission" date="2010-03" db="EMBL/GenBank/DDBJ databases">
        <title>The complete genome of Methanohalophilus mahii DSM 5219.</title>
        <authorList>
            <consortium name="US DOE Joint Genome Institute (JGI-PGF)"/>
            <person name="Lucas S."/>
            <person name="Copeland A."/>
            <person name="Lapidus A."/>
            <person name="Glavina del Rio T."/>
            <person name="Dalin E."/>
            <person name="Tice H."/>
            <person name="Bruce D."/>
            <person name="Goodwin L."/>
            <person name="Pitluck S."/>
            <person name="Kyrpides N."/>
            <person name="Mavromatis K."/>
            <person name="Ivanova N."/>
            <person name="Lykidis A."/>
            <person name="Saunders E."/>
            <person name="Brettin T."/>
            <person name="Detter J.C."/>
            <person name="Han C."/>
            <person name="Land M."/>
            <person name="Hauser L."/>
            <person name="Markowitz V."/>
            <person name="Cheng J.-F."/>
            <person name="Hugenholtz P."/>
            <person name="Woyke T."/>
            <person name="Wu D."/>
            <person name="Spring S."/>
            <person name="Schneider S."/>
            <person name="Schroeder M."/>
            <person name="Klenk H.-P."/>
            <person name="Eisen J.A."/>
        </authorList>
    </citation>
    <scope>NUCLEOTIDE SEQUENCE [LARGE SCALE GENOMIC DNA]</scope>
    <source>
        <strain evidence="2">ATCC 35705 / DSM 5219 / SLP</strain>
    </source>
</reference>
<organism evidence="1 2">
    <name type="scientific">Methanohalophilus mahii (strain ATCC 35705 / DSM 5219 / SLP)</name>
    <dbReference type="NCBI Taxonomy" id="547558"/>
    <lineage>
        <taxon>Archaea</taxon>
        <taxon>Methanobacteriati</taxon>
        <taxon>Methanobacteriota</taxon>
        <taxon>Stenosarchaea group</taxon>
        <taxon>Methanomicrobia</taxon>
        <taxon>Methanosarcinales</taxon>
        <taxon>Methanosarcinaceae</taxon>
        <taxon>Methanohalophilus</taxon>
    </lineage>
</organism>
<keyword evidence="2" id="KW-1185">Reference proteome</keyword>
<sequence length="49" mass="5763">MRPVLHTTVGQRTAYIIHRVMKEKKCKKSEVLDYIVAEYEIRKGGRACR</sequence>
<dbReference type="HOGENOM" id="CLU_3130884_0_0_2"/>
<accession>D5E9V9</accession>
<dbReference type="RefSeq" id="WP_013036903.1">
    <property type="nucleotide sequence ID" value="NC_014002.1"/>
</dbReference>
<evidence type="ECO:0000313" key="1">
    <source>
        <dbReference type="EMBL" id="ADE35960.1"/>
    </source>
</evidence>
<proteinExistence type="predicted"/>
<dbReference type="Proteomes" id="UP000001059">
    <property type="component" value="Chromosome"/>
</dbReference>
<dbReference type="GeneID" id="43321332"/>
<protein>
    <submittedName>
        <fullName evidence="1">Uncharacterized protein</fullName>
    </submittedName>
</protein>
<evidence type="ECO:0000313" key="2">
    <source>
        <dbReference type="Proteomes" id="UP000001059"/>
    </source>
</evidence>
<dbReference type="AlphaFoldDB" id="D5E9V9"/>
<dbReference type="KEGG" id="mmh:Mmah_0430"/>
<gene>
    <name evidence="1" type="ordered locus">Mmah_0430</name>
</gene>
<name>D5E9V9_METMS</name>
<dbReference type="EMBL" id="CP001994">
    <property type="protein sequence ID" value="ADE35960.1"/>
    <property type="molecule type" value="Genomic_DNA"/>
</dbReference>